<evidence type="ECO:0000256" key="1">
    <source>
        <dbReference type="SAM" id="MobiDB-lite"/>
    </source>
</evidence>
<dbReference type="EMBL" id="NHYD01002041">
    <property type="protein sequence ID" value="PPQ88732.1"/>
    <property type="molecule type" value="Genomic_DNA"/>
</dbReference>
<evidence type="ECO:0000313" key="3">
    <source>
        <dbReference type="Proteomes" id="UP000283269"/>
    </source>
</evidence>
<gene>
    <name evidence="2" type="ORF">CVT25_009597</name>
</gene>
<reference evidence="2 3" key="1">
    <citation type="journal article" date="2018" name="Evol. Lett.">
        <title>Horizontal gene cluster transfer increased hallucinogenic mushroom diversity.</title>
        <authorList>
            <person name="Reynolds H.T."/>
            <person name="Vijayakumar V."/>
            <person name="Gluck-Thaler E."/>
            <person name="Korotkin H.B."/>
            <person name="Matheny P.B."/>
            <person name="Slot J.C."/>
        </authorList>
    </citation>
    <scope>NUCLEOTIDE SEQUENCE [LARGE SCALE GENOMIC DNA]</scope>
    <source>
        <strain evidence="2 3">2631</strain>
    </source>
</reference>
<sequence length="133" mass="14697">MLAKREHMHIFEGALPLAPFPLPLSASAPSSPAVVFIRWVADLSMFDWFHLRETHGLAGERGGAVVVAVCNLRCNSCSLGGSGHFIERGGSREGAEREQMDVWVVEKEERGEWIGGKGKQEPNQQRSDVAWKL</sequence>
<protein>
    <submittedName>
        <fullName evidence="2">Uncharacterized protein</fullName>
    </submittedName>
</protein>
<organism evidence="2 3">
    <name type="scientific">Psilocybe cyanescens</name>
    <dbReference type="NCBI Taxonomy" id="93625"/>
    <lineage>
        <taxon>Eukaryota</taxon>
        <taxon>Fungi</taxon>
        <taxon>Dikarya</taxon>
        <taxon>Basidiomycota</taxon>
        <taxon>Agaricomycotina</taxon>
        <taxon>Agaricomycetes</taxon>
        <taxon>Agaricomycetidae</taxon>
        <taxon>Agaricales</taxon>
        <taxon>Agaricineae</taxon>
        <taxon>Strophariaceae</taxon>
        <taxon>Psilocybe</taxon>
    </lineage>
</organism>
<name>A0A409XD83_PSICY</name>
<accession>A0A409XD83</accession>
<evidence type="ECO:0000313" key="2">
    <source>
        <dbReference type="EMBL" id="PPQ88732.1"/>
    </source>
</evidence>
<proteinExistence type="predicted"/>
<dbReference type="AlphaFoldDB" id="A0A409XD83"/>
<dbReference type="InParanoid" id="A0A409XD83"/>
<dbReference type="Proteomes" id="UP000283269">
    <property type="component" value="Unassembled WGS sequence"/>
</dbReference>
<keyword evidence="3" id="KW-1185">Reference proteome</keyword>
<comment type="caution">
    <text evidence="2">The sequence shown here is derived from an EMBL/GenBank/DDBJ whole genome shotgun (WGS) entry which is preliminary data.</text>
</comment>
<feature type="region of interest" description="Disordered" evidence="1">
    <location>
        <begin position="113"/>
        <end position="133"/>
    </location>
</feature>